<dbReference type="InterPro" id="IPR020616">
    <property type="entry name" value="Thiolase_N"/>
</dbReference>
<dbReference type="InterPro" id="IPR055140">
    <property type="entry name" value="Thiolase_C_2"/>
</dbReference>
<dbReference type="SUPFAM" id="SSF53901">
    <property type="entry name" value="Thiolase-like"/>
    <property type="match status" value="2"/>
</dbReference>
<dbReference type="Pfam" id="PF00108">
    <property type="entry name" value="Thiolase_N"/>
    <property type="match status" value="1"/>
</dbReference>
<dbReference type="InterPro" id="IPR016039">
    <property type="entry name" value="Thiolase-like"/>
</dbReference>
<dbReference type="AlphaFoldDB" id="A0A520KVY5"/>
<dbReference type="PANTHER" id="PTHR42870">
    <property type="entry name" value="ACETYL-COA C-ACETYLTRANSFERASE"/>
    <property type="match status" value="1"/>
</dbReference>
<feature type="domain" description="Thiolase C-terminal" evidence="3">
    <location>
        <begin position="246"/>
        <end position="377"/>
    </location>
</feature>
<dbReference type="Pfam" id="PF22691">
    <property type="entry name" value="Thiolase_C_1"/>
    <property type="match status" value="1"/>
</dbReference>
<dbReference type="Gene3D" id="3.40.47.10">
    <property type="match status" value="1"/>
</dbReference>
<dbReference type="CDD" id="cd00829">
    <property type="entry name" value="SCP-x_thiolase"/>
    <property type="match status" value="1"/>
</dbReference>
<accession>A0A520KVY5</accession>
<comment type="caution">
    <text evidence="4">The sequence shown here is derived from an EMBL/GenBank/DDBJ whole genome shotgun (WGS) entry which is preliminary data.</text>
</comment>
<proteinExistence type="predicted"/>
<dbReference type="Proteomes" id="UP000320766">
    <property type="component" value="Unassembled WGS sequence"/>
</dbReference>
<protein>
    <submittedName>
        <fullName evidence="4">Thiolase family protein</fullName>
    </submittedName>
</protein>
<evidence type="ECO:0000313" key="4">
    <source>
        <dbReference type="EMBL" id="RZN68537.1"/>
    </source>
</evidence>
<name>A0A520KVY5_9EURY</name>
<sequence length="381" mass="41866">MRNVAIVGVSQIPHTEATLDKSIFEMDYELTKGLIDKVGISKDDIETVIEASSDYWRGIACSNIHTLESTTGYLKEVSKVEQDGAFGFLYAYMRILSGQFDTALVVSDTKCSEIDMPFSNITNISADPIFQRWIGIDEISSAAIQAQDYMQRYGISEEQIAKVSVKNLKNALNNPYAHKKGRIKVDDVLRSPMLSYPLRELNCCPYSDGACAIILASEEKAKKITDNPAWIRGVGWGMDSYFLGDRDLVDTTVLKTASRRAYKMAGIEDPRRELDLIELSEPFAPQELLWYEGLGICKEGKGGTLIDEGTTEMEGNIPVNPSGGVLSFNPYVARGLIRIAESAMQVMDKAGEHQIPDAETALAHAIGGFAGEAHAVICLSK</sequence>
<evidence type="ECO:0000256" key="1">
    <source>
        <dbReference type="ARBA" id="ARBA00023229"/>
    </source>
</evidence>
<dbReference type="GO" id="GO:0016747">
    <property type="term" value="F:acyltransferase activity, transferring groups other than amino-acyl groups"/>
    <property type="evidence" value="ECO:0007669"/>
    <property type="project" value="InterPro"/>
</dbReference>
<reference evidence="4 5" key="1">
    <citation type="journal article" date="2019" name="Nat. Microbiol.">
        <title>Wide diversity of methane and short-chain alkane metabolisms in uncultured archaea.</title>
        <authorList>
            <person name="Borrel G."/>
            <person name="Adam P.S."/>
            <person name="McKay L.J."/>
            <person name="Chen L.X."/>
            <person name="Sierra-Garcia I.N."/>
            <person name="Sieber C.M."/>
            <person name="Letourneur Q."/>
            <person name="Ghozlane A."/>
            <person name="Andersen G.L."/>
            <person name="Li W.J."/>
            <person name="Hallam S.J."/>
            <person name="Muyzer G."/>
            <person name="de Oliveira V.M."/>
            <person name="Inskeep W.P."/>
            <person name="Banfield J.F."/>
            <person name="Gribaldo S."/>
        </authorList>
    </citation>
    <scope>NUCLEOTIDE SEQUENCE [LARGE SCALE GENOMIC DNA]</scope>
    <source>
        <strain evidence="4">NM1b</strain>
    </source>
</reference>
<dbReference type="GO" id="GO:0008299">
    <property type="term" value="P:isoprenoid biosynthetic process"/>
    <property type="evidence" value="ECO:0007669"/>
    <property type="project" value="UniProtKB-KW"/>
</dbReference>
<keyword evidence="1" id="KW-0414">Isoprene biosynthesis</keyword>
<evidence type="ECO:0000313" key="5">
    <source>
        <dbReference type="Proteomes" id="UP000320766"/>
    </source>
</evidence>
<dbReference type="PANTHER" id="PTHR42870:SF1">
    <property type="entry name" value="NON-SPECIFIC LIPID-TRANSFER PROTEIN-LIKE 2"/>
    <property type="match status" value="1"/>
</dbReference>
<evidence type="ECO:0000259" key="2">
    <source>
        <dbReference type="Pfam" id="PF00108"/>
    </source>
</evidence>
<evidence type="ECO:0000259" key="3">
    <source>
        <dbReference type="Pfam" id="PF22691"/>
    </source>
</evidence>
<dbReference type="InterPro" id="IPR002155">
    <property type="entry name" value="Thiolase"/>
</dbReference>
<organism evidence="4 5">
    <name type="scientific">Candidatus Methanolliviera hydrocarbonicum</name>
    <dbReference type="NCBI Taxonomy" id="2491085"/>
    <lineage>
        <taxon>Archaea</taxon>
        <taxon>Methanobacteriati</taxon>
        <taxon>Methanobacteriota</taxon>
        <taxon>Candidatus Methanoliparia</taxon>
        <taxon>Candidatus Methanoliparales</taxon>
        <taxon>Candidatus Methanollivieraceae</taxon>
        <taxon>Candidatus Methanolliviera</taxon>
    </lineage>
</organism>
<feature type="domain" description="Thiolase N-terminal" evidence="2">
    <location>
        <begin position="4"/>
        <end position="219"/>
    </location>
</feature>
<dbReference type="EMBL" id="RXIL01000104">
    <property type="protein sequence ID" value="RZN68537.1"/>
    <property type="molecule type" value="Genomic_DNA"/>
</dbReference>
<gene>
    <name evidence="4" type="ORF">EF807_05800</name>
</gene>
<dbReference type="PIRSF" id="PIRSF000429">
    <property type="entry name" value="Ac-CoA_Ac_transf"/>
    <property type="match status" value="1"/>
</dbReference>